<keyword evidence="2" id="KW-1185">Reference proteome</keyword>
<dbReference type="AlphaFoldDB" id="A0AAP0EH47"/>
<protein>
    <submittedName>
        <fullName evidence="1">Uncharacterized protein</fullName>
    </submittedName>
</protein>
<reference evidence="1 2" key="1">
    <citation type="submission" date="2024-01" db="EMBL/GenBank/DDBJ databases">
        <title>Genome assemblies of Stephania.</title>
        <authorList>
            <person name="Yang L."/>
        </authorList>
    </citation>
    <scope>NUCLEOTIDE SEQUENCE [LARGE SCALE GENOMIC DNA]</scope>
    <source>
        <strain evidence="1">YNDBR</strain>
        <tissue evidence="1">Leaf</tissue>
    </source>
</reference>
<dbReference type="EMBL" id="JBBNAF010000012">
    <property type="protein sequence ID" value="KAK9093401.1"/>
    <property type="molecule type" value="Genomic_DNA"/>
</dbReference>
<dbReference type="Proteomes" id="UP001420932">
    <property type="component" value="Unassembled WGS sequence"/>
</dbReference>
<evidence type="ECO:0000313" key="1">
    <source>
        <dbReference type="EMBL" id="KAK9093401.1"/>
    </source>
</evidence>
<accession>A0AAP0EH47</accession>
<organism evidence="1 2">
    <name type="scientific">Stephania yunnanensis</name>
    <dbReference type="NCBI Taxonomy" id="152371"/>
    <lineage>
        <taxon>Eukaryota</taxon>
        <taxon>Viridiplantae</taxon>
        <taxon>Streptophyta</taxon>
        <taxon>Embryophyta</taxon>
        <taxon>Tracheophyta</taxon>
        <taxon>Spermatophyta</taxon>
        <taxon>Magnoliopsida</taxon>
        <taxon>Ranunculales</taxon>
        <taxon>Menispermaceae</taxon>
        <taxon>Menispermoideae</taxon>
        <taxon>Cissampelideae</taxon>
        <taxon>Stephania</taxon>
    </lineage>
</organism>
<comment type="caution">
    <text evidence="1">The sequence shown here is derived from an EMBL/GenBank/DDBJ whole genome shotgun (WGS) entry which is preliminary data.</text>
</comment>
<gene>
    <name evidence="1" type="ORF">Syun_028312</name>
</gene>
<name>A0AAP0EH47_9MAGN</name>
<evidence type="ECO:0000313" key="2">
    <source>
        <dbReference type="Proteomes" id="UP001420932"/>
    </source>
</evidence>
<sequence length="90" mass="10402">MYDGNMYATLKVDVTLDWDIVNVKKQFFILKGGMKVKADRDESSPYLCHASFFKMLQRACKELGITLFTLSSVLPVETKRRHLVLVHDLH</sequence>
<proteinExistence type="predicted"/>